<dbReference type="Gene3D" id="1.10.510.10">
    <property type="entry name" value="Transferase(Phosphotransferase) domain 1"/>
    <property type="match status" value="1"/>
</dbReference>
<keyword evidence="11" id="KW-1185">Reference proteome</keyword>
<evidence type="ECO:0000256" key="1">
    <source>
        <dbReference type="ARBA" id="ARBA00012513"/>
    </source>
</evidence>
<dbReference type="InterPro" id="IPR011009">
    <property type="entry name" value="Kinase-like_dom_sf"/>
</dbReference>
<evidence type="ECO:0000313" key="11">
    <source>
        <dbReference type="Proteomes" id="UP001454036"/>
    </source>
</evidence>
<evidence type="ECO:0000256" key="6">
    <source>
        <dbReference type="ARBA" id="ARBA00022840"/>
    </source>
</evidence>
<dbReference type="EMBL" id="BAABME010023092">
    <property type="protein sequence ID" value="GAA0167304.1"/>
    <property type="molecule type" value="Genomic_DNA"/>
</dbReference>
<dbReference type="PANTHER" id="PTHR48005">
    <property type="entry name" value="LEUCINE RICH REPEAT KINASE 2"/>
    <property type="match status" value="1"/>
</dbReference>
<dbReference type="PROSITE" id="PS50011">
    <property type="entry name" value="PROTEIN_KINASE_DOM"/>
    <property type="match status" value="1"/>
</dbReference>
<evidence type="ECO:0000256" key="2">
    <source>
        <dbReference type="ARBA" id="ARBA00022527"/>
    </source>
</evidence>
<accession>A0AAV3QUE7</accession>
<keyword evidence="10" id="KW-0472">Membrane</keyword>
<dbReference type="PROSITE" id="PS00109">
    <property type="entry name" value="PROTEIN_KINASE_TYR"/>
    <property type="match status" value="1"/>
</dbReference>
<dbReference type="InterPro" id="IPR001245">
    <property type="entry name" value="Ser-Thr/Tyr_kinase_cat_dom"/>
</dbReference>
<dbReference type="Pfam" id="PF07714">
    <property type="entry name" value="PK_Tyr_Ser-Thr"/>
    <property type="match status" value="1"/>
</dbReference>
<reference evidence="10 11" key="1">
    <citation type="submission" date="2024-01" db="EMBL/GenBank/DDBJ databases">
        <title>The complete chloroplast genome sequence of Lithospermum erythrorhizon: insights into the phylogenetic relationship among Boraginaceae species and the maternal lineages of purple gromwells.</title>
        <authorList>
            <person name="Okada T."/>
            <person name="Watanabe K."/>
        </authorList>
    </citation>
    <scope>NUCLEOTIDE SEQUENCE [LARGE SCALE GENOMIC DNA]</scope>
</reference>
<evidence type="ECO:0000256" key="3">
    <source>
        <dbReference type="ARBA" id="ARBA00022679"/>
    </source>
</evidence>
<proteinExistence type="predicted"/>
<organism evidence="10 11">
    <name type="scientific">Lithospermum erythrorhizon</name>
    <name type="common">Purple gromwell</name>
    <name type="synonym">Lithospermum officinale var. erythrorhizon</name>
    <dbReference type="NCBI Taxonomy" id="34254"/>
    <lineage>
        <taxon>Eukaryota</taxon>
        <taxon>Viridiplantae</taxon>
        <taxon>Streptophyta</taxon>
        <taxon>Embryophyta</taxon>
        <taxon>Tracheophyta</taxon>
        <taxon>Spermatophyta</taxon>
        <taxon>Magnoliopsida</taxon>
        <taxon>eudicotyledons</taxon>
        <taxon>Gunneridae</taxon>
        <taxon>Pentapetalae</taxon>
        <taxon>asterids</taxon>
        <taxon>lamiids</taxon>
        <taxon>Boraginales</taxon>
        <taxon>Boraginaceae</taxon>
        <taxon>Boraginoideae</taxon>
        <taxon>Lithospermeae</taxon>
        <taxon>Lithospermum</taxon>
    </lineage>
</organism>
<comment type="catalytic activity">
    <reaction evidence="7">
        <text>L-threonyl-[protein] + ATP = O-phospho-L-threonyl-[protein] + ADP + H(+)</text>
        <dbReference type="Rhea" id="RHEA:46608"/>
        <dbReference type="Rhea" id="RHEA-COMP:11060"/>
        <dbReference type="Rhea" id="RHEA-COMP:11605"/>
        <dbReference type="ChEBI" id="CHEBI:15378"/>
        <dbReference type="ChEBI" id="CHEBI:30013"/>
        <dbReference type="ChEBI" id="CHEBI:30616"/>
        <dbReference type="ChEBI" id="CHEBI:61977"/>
        <dbReference type="ChEBI" id="CHEBI:456216"/>
        <dbReference type="EC" id="2.7.11.1"/>
    </reaction>
</comment>
<dbReference type="GO" id="GO:0005524">
    <property type="term" value="F:ATP binding"/>
    <property type="evidence" value="ECO:0007669"/>
    <property type="project" value="UniProtKB-KW"/>
</dbReference>
<dbReference type="AlphaFoldDB" id="A0AAV3QUE7"/>
<dbReference type="InterPro" id="IPR008266">
    <property type="entry name" value="Tyr_kinase_AS"/>
</dbReference>
<keyword evidence="10" id="KW-0812">Transmembrane</keyword>
<evidence type="ECO:0000256" key="8">
    <source>
        <dbReference type="ARBA" id="ARBA00048679"/>
    </source>
</evidence>
<dbReference type="SUPFAM" id="SSF56112">
    <property type="entry name" value="Protein kinase-like (PK-like)"/>
    <property type="match status" value="1"/>
</dbReference>
<dbReference type="PANTHER" id="PTHR48005:SF10">
    <property type="entry name" value="LEUCINE-RICH REPEAT RECEPTOR-LIKE TYROSINE-PROTEIN KINASE PXC3 ISOFORM X1"/>
    <property type="match status" value="1"/>
</dbReference>
<keyword evidence="2" id="KW-0723">Serine/threonine-protein kinase</keyword>
<sequence>MHAPMNPTTIRNFACKPFVRAIAAEYLNNSSSSNPRKKAEMPYGMTLSVKKLKSMDRTILHQQHKMIRELEKLSKLSHDNLMRPIGFVIYVEVALLLHQYFPNGTLAHFLLESSKEPEFKPDWHKRLSIAIGVAEALAFLHHVAIIHLDISSGNILLEPNFKPLVGEVEIEKLLDPSRGTARISAVAGSFGYIPPGTVYVK</sequence>
<protein>
    <recommendedName>
        <fullName evidence="1">non-specific serine/threonine protein kinase</fullName>
        <ecNumber evidence="1">2.7.11.1</ecNumber>
    </recommendedName>
</protein>
<dbReference type="InterPro" id="IPR000719">
    <property type="entry name" value="Prot_kinase_dom"/>
</dbReference>
<keyword evidence="3" id="KW-0808">Transferase</keyword>
<feature type="domain" description="Protein kinase" evidence="9">
    <location>
        <begin position="21"/>
        <end position="201"/>
    </location>
</feature>
<dbReference type="Proteomes" id="UP001454036">
    <property type="component" value="Unassembled WGS sequence"/>
</dbReference>
<keyword evidence="10" id="KW-0675">Receptor</keyword>
<comment type="catalytic activity">
    <reaction evidence="8">
        <text>L-seryl-[protein] + ATP = O-phospho-L-seryl-[protein] + ADP + H(+)</text>
        <dbReference type="Rhea" id="RHEA:17989"/>
        <dbReference type="Rhea" id="RHEA-COMP:9863"/>
        <dbReference type="Rhea" id="RHEA-COMP:11604"/>
        <dbReference type="ChEBI" id="CHEBI:15378"/>
        <dbReference type="ChEBI" id="CHEBI:29999"/>
        <dbReference type="ChEBI" id="CHEBI:30616"/>
        <dbReference type="ChEBI" id="CHEBI:83421"/>
        <dbReference type="ChEBI" id="CHEBI:456216"/>
        <dbReference type="EC" id="2.7.11.1"/>
    </reaction>
</comment>
<dbReference type="EC" id="2.7.11.1" evidence="1"/>
<comment type="caution">
    <text evidence="10">The sequence shown here is derived from an EMBL/GenBank/DDBJ whole genome shotgun (WGS) entry which is preliminary data.</text>
</comment>
<evidence type="ECO:0000259" key="9">
    <source>
        <dbReference type="PROSITE" id="PS50011"/>
    </source>
</evidence>
<evidence type="ECO:0000256" key="7">
    <source>
        <dbReference type="ARBA" id="ARBA00047899"/>
    </source>
</evidence>
<gene>
    <name evidence="10" type="ORF">LIER_40350</name>
</gene>
<keyword evidence="6" id="KW-0067">ATP-binding</keyword>
<name>A0AAV3QUE7_LITER</name>
<evidence type="ECO:0000256" key="4">
    <source>
        <dbReference type="ARBA" id="ARBA00022741"/>
    </source>
</evidence>
<dbReference type="GO" id="GO:0004674">
    <property type="term" value="F:protein serine/threonine kinase activity"/>
    <property type="evidence" value="ECO:0007669"/>
    <property type="project" value="UniProtKB-KW"/>
</dbReference>
<dbReference type="InterPro" id="IPR051420">
    <property type="entry name" value="Ser_Thr_Kinases_DiverseReg"/>
</dbReference>
<keyword evidence="5" id="KW-0418">Kinase</keyword>
<keyword evidence="4" id="KW-0547">Nucleotide-binding</keyword>
<evidence type="ECO:0000256" key="5">
    <source>
        <dbReference type="ARBA" id="ARBA00022777"/>
    </source>
</evidence>
<evidence type="ECO:0000313" key="10">
    <source>
        <dbReference type="EMBL" id="GAA0167304.1"/>
    </source>
</evidence>